<dbReference type="Proteomes" id="UP000242088">
    <property type="component" value="Unassembled WGS sequence"/>
</dbReference>
<reference evidence="2" key="2">
    <citation type="submission" date="2018-03" db="EMBL/GenBank/DDBJ databases">
        <authorList>
            <person name="Naushad S."/>
        </authorList>
    </citation>
    <scope>NUCLEOTIDE SEQUENCE</scope>
    <source>
        <strain evidence="2">SNUC 1409</strain>
    </source>
</reference>
<sequence>MVAQQSLRIKLNGRNYEVKKSIYTNGRLKLFLVNDKLIDLSRNIESAIFANEMFNEVTGRELFVNHIDGFLYEDLLDELELSDLFELNRWEQLDIQGNVKNGFNTYIGIEIKEKVLDKIENY</sequence>
<evidence type="ECO:0000313" key="1">
    <source>
        <dbReference type="EMBL" id="PTE73223.1"/>
    </source>
</evidence>
<protein>
    <submittedName>
        <fullName evidence="1">Uncharacterized protein</fullName>
    </submittedName>
</protein>
<dbReference type="Proteomes" id="UP000242547">
    <property type="component" value="Unassembled WGS sequence"/>
</dbReference>
<accession>A0A2T4KH53</accession>
<organism evidence="1 4">
    <name type="scientific">Staphylococcus devriesei</name>
    <dbReference type="NCBI Taxonomy" id="586733"/>
    <lineage>
        <taxon>Bacteria</taxon>
        <taxon>Bacillati</taxon>
        <taxon>Bacillota</taxon>
        <taxon>Bacilli</taxon>
        <taxon>Bacillales</taxon>
        <taxon>Staphylococcaceae</taxon>
        <taxon>Staphylococcus</taxon>
    </lineage>
</organism>
<comment type="caution">
    <text evidence="1">The sequence shown here is derived from an EMBL/GenBank/DDBJ whole genome shotgun (WGS) entry which is preliminary data.</text>
</comment>
<dbReference type="EMBL" id="PYZI01000021">
    <property type="protein sequence ID" value="PTF12561.1"/>
    <property type="molecule type" value="Genomic_DNA"/>
</dbReference>
<keyword evidence="3" id="KW-1185">Reference proteome</keyword>
<reference evidence="1" key="3">
    <citation type="submission" date="2018-03" db="EMBL/GenBank/DDBJ databases">
        <authorList>
            <person name="Keele B.F."/>
        </authorList>
    </citation>
    <scope>NUCLEOTIDE SEQUENCE</scope>
    <source>
        <strain evidence="1">SNUC 761</strain>
    </source>
</reference>
<evidence type="ECO:0000313" key="4">
    <source>
        <dbReference type="Proteomes" id="UP000242547"/>
    </source>
</evidence>
<evidence type="ECO:0000313" key="3">
    <source>
        <dbReference type="Proteomes" id="UP000242088"/>
    </source>
</evidence>
<reference evidence="3 4" key="1">
    <citation type="journal article" date="2016" name="Front. Microbiol.">
        <title>Comprehensive Phylogenetic Analysis of Bovine Non-aureus Staphylococci Species Based on Whole-Genome Sequencing.</title>
        <authorList>
            <person name="Naushad S."/>
            <person name="Barkema H.W."/>
            <person name="Luby C."/>
            <person name="Condas L.A."/>
            <person name="Nobrega D.B."/>
            <person name="Carson D.A."/>
            <person name="De Buck J."/>
        </authorList>
    </citation>
    <scope>NUCLEOTIDE SEQUENCE [LARGE SCALE GENOMIC DNA]</scope>
    <source>
        <strain evidence="2 3">SNUC 1409</strain>
        <strain evidence="1 4">SNUC 761</strain>
    </source>
</reference>
<proteinExistence type="predicted"/>
<dbReference type="AlphaFoldDB" id="A0A2T4KH53"/>
<dbReference type="RefSeq" id="WP_070055775.1">
    <property type="nucleotide sequence ID" value="NZ_PYZI01000021.1"/>
</dbReference>
<evidence type="ECO:0000313" key="2">
    <source>
        <dbReference type="EMBL" id="PTF12561.1"/>
    </source>
</evidence>
<gene>
    <name evidence="1" type="ORF">BUY44_06765</name>
    <name evidence="2" type="ORF">BUY47_11475</name>
</gene>
<name>A0A2T4KH53_9STAP</name>
<dbReference type="EMBL" id="PYZL01000039">
    <property type="protein sequence ID" value="PTE73223.1"/>
    <property type="molecule type" value="Genomic_DNA"/>
</dbReference>